<dbReference type="InterPro" id="IPR036005">
    <property type="entry name" value="Creatinase/aminopeptidase-like"/>
</dbReference>
<dbReference type="GO" id="GO:0070006">
    <property type="term" value="F:metalloaminopeptidase activity"/>
    <property type="evidence" value="ECO:0007669"/>
    <property type="project" value="TreeGrafter"/>
</dbReference>
<gene>
    <name evidence="2" type="ORF">D0866_03224</name>
    <name evidence="1" type="ORF">D0867_03214</name>
</gene>
<dbReference type="OrthoDB" id="3209743at2759"/>
<proteinExistence type="predicted"/>
<organism evidence="2 4">
    <name type="scientific">Hortaea werneckii</name>
    <name type="common">Black yeast</name>
    <name type="synonym">Cladosporium werneckii</name>
    <dbReference type="NCBI Taxonomy" id="91943"/>
    <lineage>
        <taxon>Eukaryota</taxon>
        <taxon>Fungi</taxon>
        <taxon>Dikarya</taxon>
        <taxon>Ascomycota</taxon>
        <taxon>Pezizomycotina</taxon>
        <taxon>Dothideomycetes</taxon>
        <taxon>Dothideomycetidae</taxon>
        <taxon>Mycosphaerellales</taxon>
        <taxon>Teratosphaeriaceae</taxon>
        <taxon>Hortaea</taxon>
    </lineage>
</organism>
<dbReference type="Proteomes" id="UP000276864">
    <property type="component" value="Unassembled WGS sequence"/>
</dbReference>
<accession>A0A3M7BCH1</accession>
<evidence type="ECO:0000313" key="2">
    <source>
        <dbReference type="EMBL" id="RMY37509.1"/>
    </source>
</evidence>
<evidence type="ECO:0000313" key="4">
    <source>
        <dbReference type="Proteomes" id="UP000276864"/>
    </source>
</evidence>
<dbReference type="EMBL" id="QWIM01000231">
    <property type="protein sequence ID" value="RMY37509.1"/>
    <property type="molecule type" value="Genomic_DNA"/>
</dbReference>
<evidence type="ECO:0000313" key="3">
    <source>
        <dbReference type="Proteomes" id="UP000271337"/>
    </source>
</evidence>
<dbReference type="PANTHER" id="PTHR43330">
    <property type="entry name" value="METHIONINE AMINOPEPTIDASE"/>
    <property type="match status" value="1"/>
</dbReference>
<comment type="caution">
    <text evidence="2">The sequence shown here is derived from an EMBL/GenBank/DDBJ whole genome shotgun (WGS) entry which is preliminary data.</text>
</comment>
<dbReference type="AlphaFoldDB" id="A0A3M7BCH1"/>
<dbReference type="GO" id="GO:0005829">
    <property type="term" value="C:cytosol"/>
    <property type="evidence" value="ECO:0007669"/>
    <property type="project" value="TreeGrafter"/>
</dbReference>
<dbReference type="SUPFAM" id="SSF55920">
    <property type="entry name" value="Creatinase/aminopeptidase"/>
    <property type="match status" value="1"/>
</dbReference>
<dbReference type="EMBL" id="QWIL01000235">
    <property type="protein sequence ID" value="RMY21643.1"/>
    <property type="molecule type" value="Genomic_DNA"/>
</dbReference>
<evidence type="ECO:0000313" key="1">
    <source>
        <dbReference type="EMBL" id="RMY21643.1"/>
    </source>
</evidence>
<dbReference type="Proteomes" id="UP000271337">
    <property type="component" value="Unassembled WGS sequence"/>
</dbReference>
<dbReference type="PANTHER" id="PTHR43330:SF15">
    <property type="entry name" value="METHIONINE AMINOPEPTIDASE"/>
    <property type="match status" value="1"/>
</dbReference>
<protein>
    <submittedName>
        <fullName evidence="2">Uncharacterized protein</fullName>
    </submittedName>
</protein>
<reference evidence="3 4" key="1">
    <citation type="journal article" date="2018" name="BMC Genomics">
        <title>Genomic evidence for intraspecific hybridization in a clonal and extremely halotolerant yeast.</title>
        <authorList>
            <person name="Gostincar C."/>
            <person name="Stajich J.E."/>
            <person name="Zupancic J."/>
            <person name="Zalar P."/>
            <person name="Gunde-Cimerman N."/>
        </authorList>
    </citation>
    <scope>NUCLEOTIDE SEQUENCE [LARGE SCALE GENOMIC DNA]</scope>
    <source>
        <strain evidence="2 4">EXF-6651</strain>
        <strain evidence="1 3">EXF-6669</strain>
    </source>
</reference>
<name>A0A3M7BCH1_HORWE</name>
<dbReference type="Gene3D" id="3.90.230.10">
    <property type="entry name" value="Creatinase/methionine aminopeptidase superfamily"/>
    <property type="match status" value="1"/>
</dbReference>
<sequence>MTVHEAARRQCFGTDCDNDAGDLTAFAPVGPQGCPSDLRPVYPLSPKRHAPKTIQAPDWAASGVPKAEQRLNRSKIAIFNSAGQEAMRRVSRLAREVLDATAAEIRPGVATDYLHEVCHHACMEPEIIGLRRTCTVPSLITESGVSFASELQPLP</sequence>